<sequence length="300" mass="34146">MTRFYSNGKLLITGEYVVLDGALSLALPTKYGQYLEIEPTKTNTITWESKDESETIWFEDTFTISNSTLISKNPKNPISQRLTQILLTAQTLNPEFLNTGYNVISRLTFPRNWGLGSSSTLLNNIAHWANINPFQLLDKTFGGSGYDIACAEHDTALTYQLQNENRNITPVHFNPIFKKHLYFVYLNQKQNSRDAIANYRQASKNNLNAISEINTITNNIIACKSVSEFNDLLKRHENIISNLIQQPVIKTRLFSDFSGELKSLGAWGGDFIMASSMENPEHYFKAKGFHTIIRYQDLIL</sequence>
<dbReference type="OrthoDB" id="5288719at2"/>
<dbReference type="EMBL" id="FOVN01000001">
    <property type="protein sequence ID" value="SFN38163.1"/>
    <property type="molecule type" value="Genomic_DNA"/>
</dbReference>
<dbReference type="Gene3D" id="3.30.230.10">
    <property type="match status" value="1"/>
</dbReference>
<protein>
    <submittedName>
        <fullName evidence="1">Mevalonate kinase</fullName>
    </submittedName>
</protein>
<proteinExistence type="predicted"/>
<evidence type="ECO:0000313" key="1">
    <source>
        <dbReference type="EMBL" id="SFN38163.1"/>
    </source>
</evidence>
<dbReference type="NCBIfam" id="NF040656">
    <property type="entry name" value="GHMP_GYDIA"/>
    <property type="match status" value="1"/>
</dbReference>
<gene>
    <name evidence="1" type="ORF">SAMN04487989_10155</name>
</gene>
<dbReference type="AlphaFoldDB" id="A0A1I4YK55"/>
<dbReference type="STRING" id="649333.SAMN04487989_10155"/>
<keyword evidence="2" id="KW-1185">Reference proteome</keyword>
<keyword evidence="1" id="KW-0418">Kinase</keyword>
<dbReference type="InterPro" id="IPR047765">
    <property type="entry name" value="GHMP_GYDIA-like"/>
</dbReference>
<reference evidence="2" key="1">
    <citation type="submission" date="2016-10" db="EMBL/GenBank/DDBJ databases">
        <authorList>
            <person name="Varghese N."/>
            <person name="Submissions S."/>
        </authorList>
    </citation>
    <scope>NUCLEOTIDE SEQUENCE [LARGE SCALE GENOMIC DNA]</scope>
    <source>
        <strain evidence="2">DSM 23925</strain>
    </source>
</reference>
<evidence type="ECO:0000313" key="2">
    <source>
        <dbReference type="Proteomes" id="UP000198705"/>
    </source>
</evidence>
<dbReference type="InterPro" id="IPR014721">
    <property type="entry name" value="Ribsml_uS5_D2-typ_fold_subgr"/>
</dbReference>
<dbReference type="GO" id="GO:0016301">
    <property type="term" value="F:kinase activity"/>
    <property type="evidence" value="ECO:0007669"/>
    <property type="project" value="UniProtKB-KW"/>
</dbReference>
<dbReference type="RefSeq" id="WP_092205661.1">
    <property type="nucleotide sequence ID" value="NZ_FOVN01000001.1"/>
</dbReference>
<dbReference type="SUPFAM" id="SSF54211">
    <property type="entry name" value="Ribosomal protein S5 domain 2-like"/>
    <property type="match status" value="1"/>
</dbReference>
<accession>A0A1I4YK55</accession>
<keyword evidence="1" id="KW-0808">Transferase</keyword>
<organism evidence="1 2">
    <name type="scientific">Bizionia echini</name>
    <dbReference type="NCBI Taxonomy" id="649333"/>
    <lineage>
        <taxon>Bacteria</taxon>
        <taxon>Pseudomonadati</taxon>
        <taxon>Bacteroidota</taxon>
        <taxon>Flavobacteriia</taxon>
        <taxon>Flavobacteriales</taxon>
        <taxon>Flavobacteriaceae</taxon>
        <taxon>Bizionia</taxon>
    </lineage>
</organism>
<name>A0A1I4YK55_9FLAO</name>
<dbReference type="InterPro" id="IPR020568">
    <property type="entry name" value="Ribosomal_Su5_D2-typ_SF"/>
</dbReference>
<dbReference type="Proteomes" id="UP000198705">
    <property type="component" value="Unassembled WGS sequence"/>
</dbReference>